<dbReference type="EMBL" id="JAPQKH010000002">
    <property type="protein sequence ID" value="KAJ5113060.1"/>
    <property type="molecule type" value="Genomic_DNA"/>
</dbReference>
<evidence type="ECO:0000313" key="2">
    <source>
        <dbReference type="Proteomes" id="UP001149165"/>
    </source>
</evidence>
<gene>
    <name evidence="1" type="ORF">N7456_001594</name>
</gene>
<keyword evidence="2" id="KW-1185">Reference proteome</keyword>
<reference evidence="1" key="2">
    <citation type="journal article" date="2023" name="IMA Fungus">
        <title>Comparative genomic study of the Penicillium genus elucidates a diverse pangenome and 15 lateral gene transfer events.</title>
        <authorList>
            <person name="Petersen C."/>
            <person name="Sorensen T."/>
            <person name="Nielsen M.R."/>
            <person name="Sondergaard T.E."/>
            <person name="Sorensen J.L."/>
            <person name="Fitzpatrick D.A."/>
            <person name="Frisvad J.C."/>
            <person name="Nielsen K.L."/>
        </authorList>
    </citation>
    <scope>NUCLEOTIDE SEQUENCE</scope>
    <source>
        <strain evidence="1">IBT 30069</strain>
    </source>
</reference>
<reference evidence="1" key="1">
    <citation type="submission" date="2022-11" db="EMBL/GenBank/DDBJ databases">
        <authorList>
            <person name="Petersen C."/>
        </authorList>
    </citation>
    <scope>NUCLEOTIDE SEQUENCE</scope>
    <source>
        <strain evidence="1">IBT 30069</strain>
    </source>
</reference>
<dbReference type="Proteomes" id="UP001149165">
    <property type="component" value="Unassembled WGS sequence"/>
</dbReference>
<sequence length="193" mass="21733">MSFGHEDDMPVCESEDETFIDQRDIDYFEGYVGANISFPSGSVWTLKESIGEHAYYEVRPEVRGAFIASKVSGDGPATALIKIRLQIPDYSEATYLANIRPGQAVEAPHNFSSEIEALSLLTKAGCSCTPSLYDWKKDKQTDQEPVPRGYKLFILMELLPGIMPEDLFFSEDSEDGAREERDELRSAFKKSWL</sequence>
<evidence type="ECO:0000313" key="1">
    <source>
        <dbReference type="EMBL" id="KAJ5113060.1"/>
    </source>
</evidence>
<accession>A0A9W9G7J2</accession>
<dbReference type="AlphaFoldDB" id="A0A9W9G7J2"/>
<name>A0A9W9G7J2_9EURO</name>
<protein>
    <submittedName>
        <fullName evidence="1">Uncharacterized protein</fullName>
    </submittedName>
</protein>
<proteinExistence type="predicted"/>
<organism evidence="1 2">
    <name type="scientific">Penicillium angulare</name>
    <dbReference type="NCBI Taxonomy" id="116970"/>
    <lineage>
        <taxon>Eukaryota</taxon>
        <taxon>Fungi</taxon>
        <taxon>Dikarya</taxon>
        <taxon>Ascomycota</taxon>
        <taxon>Pezizomycotina</taxon>
        <taxon>Eurotiomycetes</taxon>
        <taxon>Eurotiomycetidae</taxon>
        <taxon>Eurotiales</taxon>
        <taxon>Aspergillaceae</taxon>
        <taxon>Penicillium</taxon>
    </lineage>
</organism>
<comment type="caution">
    <text evidence="1">The sequence shown here is derived from an EMBL/GenBank/DDBJ whole genome shotgun (WGS) entry which is preliminary data.</text>
</comment>
<dbReference type="OrthoDB" id="5401170at2759"/>